<comment type="caution">
    <text evidence="3">The sequence shown here is derived from an EMBL/GenBank/DDBJ whole genome shotgun (WGS) entry which is preliminary data.</text>
</comment>
<dbReference type="PANTHER" id="PTHR45947:SF3">
    <property type="entry name" value="SULFOQUINOVOSYL TRANSFERASE SQD2"/>
    <property type="match status" value="1"/>
</dbReference>
<dbReference type="PANTHER" id="PTHR45947">
    <property type="entry name" value="SULFOQUINOVOSYL TRANSFERASE SQD2"/>
    <property type="match status" value="1"/>
</dbReference>
<dbReference type="Pfam" id="PF13439">
    <property type="entry name" value="Glyco_transf_4"/>
    <property type="match status" value="1"/>
</dbReference>
<evidence type="ECO:0000313" key="3">
    <source>
        <dbReference type="EMBL" id="HEA20665.1"/>
    </source>
</evidence>
<feature type="domain" description="Glycosyltransferase subfamily 4-like N-terminal" evidence="2">
    <location>
        <begin position="13"/>
        <end position="171"/>
    </location>
</feature>
<dbReference type="EMBL" id="DRGL01000024">
    <property type="protein sequence ID" value="HEA20665.1"/>
    <property type="molecule type" value="Genomic_DNA"/>
</dbReference>
<dbReference type="InterPro" id="IPR050194">
    <property type="entry name" value="Glycosyltransferase_grp1"/>
</dbReference>
<organism evidence="3">
    <name type="scientific">Pricia antarctica</name>
    <dbReference type="NCBI Taxonomy" id="641691"/>
    <lineage>
        <taxon>Bacteria</taxon>
        <taxon>Pseudomonadati</taxon>
        <taxon>Bacteroidota</taxon>
        <taxon>Flavobacteriia</taxon>
        <taxon>Flavobacteriales</taxon>
        <taxon>Flavobacteriaceae</taxon>
        <taxon>Pricia</taxon>
    </lineage>
</organism>
<dbReference type="CDD" id="cd03811">
    <property type="entry name" value="GT4_GT28_WabH-like"/>
    <property type="match status" value="1"/>
</dbReference>
<dbReference type="AlphaFoldDB" id="A0A831QP21"/>
<dbReference type="InterPro" id="IPR028098">
    <property type="entry name" value="Glyco_trans_4-like_N"/>
</dbReference>
<accession>A0A831QP21</accession>
<dbReference type="Pfam" id="PF00534">
    <property type="entry name" value="Glycos_transf_1"/>
    <property type="match status" value="1"/>
</dbReference>
<dbReference type="SUPFAM" id="SSF53756">
    <property type="entry name" value="UDP-Glycosyltransferase/glycogen phosphorylase"/>
    <property type="match status" value="1"/>
</dbReference>
<reference evidence="3" key="1">
    <citation type="journal article" date="2020" name="mSystems">
        <title>Genome- and Community-Level Interaction Insights into Carbon Utilization and Element Cycling Functions of Hydrothermarchaeota in Hydrothermal Sediment.</title>
        <authorList>
            <person name="Zhou Z."/>
            <person name="Liu Y."/>
            <person name="Xu W."/>
            <person name="Pan J."/>
            <person name="Luo Z.H."/>
            <person name="Li M."/>
        </authorList>
    </citation>
    <scope>NUCLEOTIDE SEQUENCE [LARGE SCALE GENOMIC DNA]</scope>
    <source>
        <strain evidence="3">HyVt-345</strain>
    </source>
</reference>
<dbReference type="InterPro" id="IPR001296">
    <property type="entry name" value="Glyco_trans_1"/>
</dbReference>
<dbReference type="Proteomes" id="UP000886191">
    <property type="component" value="Unassembled WGS sequence"/>
</dbReference>
<dbReference type="GO" id="GO:0016757">
    <property type="term" value="F:glycosyltransferase activity"/>
    <property type="evidence" value="ECO:0007669"/>
    <property type="project" value="InterPro"/>
</dbReference>
<evidence type="ECO:0000259" key="1">
    <source>
        <dbReference type="Pfam" id="PF00534"/>
    </source>
</evidence>
<protein>
    <submittedName>
        <fullName evidence="3">Glycosyltransferase</fullName>
    </submittedName>
</protein>
<feature type="domain" description="Glycosyl transferase family 1" evidence="1">
    <location>
        <begin position="183"/>
        <end position="339"/>
    </location>
</feature>
<name>A0A831QP21_9FLAO</name>
<dbReference type="Gene3D" id="3.40.50.2000">
    <property type="entry name" value="Glycogen Phosphorylase B"/>
    <property type="match status" value="2"/>
</dbReference>
<sequence>MKTICFFNSTQAWGGGEKWHFETCMHLHGLGHSVLVIAHLKSELYKRVSETTIHCLGINVSNLSFLNPFKINTVAGILKSNNVGTIIMNLSRDLKLAGLASKRAGVRRIIYRRGSAIPIKDSFLNRYYFKNIVTEVLANSFATKSTILANNAHLFPEDSIKVIYNGIEIHRFLSQQKRLVYEKKDADETVLSNLGRLEFQKNQKFLIHLAAELKRRQVKFKLLIGGDGRLKDDLQNLTEKLQVQNEVVFTGFIKNAPDLIYSSDIFVLSSLWEGFGYVLAEAALCKKPIVAFDCSSNPEVIVSGSTGLLSPVDDLTAFADNVEYLIAHPNKRKAMGSAGFAFANEQFDSERIQEKLVNYLVHGQ</sequence>
<evidence type="ECO:0000259" key="2">
    <source>
        <dbReference type="Pfam" id="PF13439"/>
    </source>
</evidence>
<proteinExistence type="predicted"/>
<gene>
    <name evidence="3" type="ORF">ENH87_07080</name>
</gene>